<dbReference type="EMBL" id="VSSQ01001248">
    <property type="protein sequence ID" value="MPM06642.1"/>
    <property type="molecule type" value="Genomic_DNA"/>
</dbReference>
<feature type="domain" description="ATPase AAA-type core" evidence="1">
    <location>
        <begin position="41"/>
        <end position="383"/>
    </location>
</feature>
<proteinExistence type="predicted"/>
<evidence type="ECO:0000313" key="2">
    <source>
        <dbReference type="EMBL" id="MPM06642.1"/>
    </source>
</evidence>
<evidence type="ECO:0000259" key="1">
    <source>
        <dbReference type="Pfam" id="PF13304"/>
    </source>
</evidence>
<dbReference type="Pfam" id="PF13304">
    <property type="entry name" value="AAA_21"/>
    <property type="match status" value="1"/>
</dbReference>
<name>A0A644WSB3_9ZZZZ</name>
<sequence length="448" mass="51245">MLRNIYSFGDEKEFNMIPAPRFTRLNGHKYQFPGIELLKLASFYGANGAGKSNLIRALAFLRDIVVTGDLPSPMVLRRMRHFHTSEGPIVLAVEFINQDIPYIYALEIGELAVLKEELYISGLGKHEDKLVFERTTKEGGKTVLQLSEEFLKSEEGRVLKGILESNLIKQNKTCLKILSELDNKLLNDTRNAYQWFMHKLMIITPEVRSGGLAHRLDIDQEFHRYAEQVLCSFSVGIKKLLTLKKPIEKFFGDDNKQDMEVLLNKISESPGSILGLFNKDGEEVMVVEEDGVVVVKQLKTEHSTKDGSSVMFDLSEESDGSIRLMDYLPAFKDLLTKDMTYFIDEIERSIHPLLIKEIIGKFSADDKTKGQLIFTTHESNLLDQEIFRQDEIWFVEKNPSGSSDLYSLCDFKEHNTKDIRKGYLAGRYGSIPFLANLKDLNWDAYDFK</sequence>
<dbReference type="GO" id="GO:0016887">
    <property type="term" value="F:ATP hydrolysis activity"/>
    <property type="evidence" value="ECO:0007669"/>
    <property type="project" value="InterPro"/>
</dbReference>
<dbReference type="SUPFAM" id="SSF52540">
    <property type="entry name" value="P-loop containing nucleoside triphosphate hydrolases"/>
    <property type="match status" value="1"/>
</dbReference>
<dbReference type="GO" id="GO:0005524">
    <property type="term" value="F:ATP binding"/>
    <property type="evidence" value="ECO:0007669"/>
    <property type="project" value="InterPro"/>
</dbReference>
<accession>A0A644WSB3</accession>
<organism evidence="2">
    <name type="scientific">bioreactor metagenome</name>
    <dbReference type="NCBI Taxonomy" id="1076179"/>
    <lineage>
        <taxon>unclassified sequences</taxon>
        <taxon>metagenomes</taxon>
        <taxon>ecological metagenomes</taxon>
    </lineage>
</organism>
<gene>
    <name evidence="2" type="ORF">SDC9_52944</name>
</gene>
<dbReference type="InterPro" id="IPR003959">
    <property type="entry name" value="ATPase_AAA_core"/>
</dbReference>
<dbReference type="Gene3D" id="3.40.50.300">
    <property type="entry name" value="P-loop containing nucleotide triphosphate hydrolases"/>
    <property type="match status" value="1"/>
</dbReference>
<protein>
    <recommendedName>
        <fullName evidence="1">ATPase AAA-type core domain-containing protein</fullName>
    </recommendedName>
</protein>
<dbReference type="PANTHER" id="PTHR40396">
    <property type="entry name" value="ATPASE-LIKE PROTEIN"/>
    <property type="match status" value="1"/>
</dbReference>
<comment type="caution">
    <text evidence="2">The sequence shown here is derived from an EMBL/GenBank/DDBJ whole genome shotgun (WGS) entry which is preliminary data.</text>
</comment>
<dbReference type="PANTHER" id="PTHR40396:SF1">
    <property type="entry name" value="ATPASE AAA-TYPE CORE DOMAIN-CONTAINING PROTEIN"/>
    <property type="match status" value="1"/>
</dbReference>
<reference evidence="2" key="1">
    <citation type="submission" date="2019-08" db="EMBL/GenBank/DDBJ databases">
        <authorList>
            <person name="Kucharzyk K."/>
            <person name="Murdoch R.W."/>
            <person name="Higgins S."/>
            <person name="Loffler F."/>
        </authorList>
    </citation>
    <scope>NUCLEOTIDE SEQUENCE</scope>
</reference>
<dbReference type="InterPro" id="IPR027417">
    <property type="entry name" value="P-loop_NTPase"/>
</dbReference>
<dbReference type="AlphaFoldDB" id="A0A644WSB3"/>